<keyword evidence="2" id="KW-0507">mRNA processing</keyword>
<keyword evidence="3" id="KW-0539">Nucleus</keyword>
<sequence>MTRAAGGSHGPGPEPAAASALTGVEAGPVRAGFLGSHRQHQRAGVKGRQQLGRPKPRPGPSRPRPAPPRLLRLQAPRLGISARPVASGPGSREPHPSPPGPRTPSPPGSPEAPPRPGRSANAGSPEALPRASSASARPAPPPASGRGRTCGSGRPIPTPTPWRDVARVTSAPERKRRPEPNSLPAEMSIGVPIKVLHEAEGHIVTCETNTGEVYRGKLIEAEDNMNCQVSCFALEAVREA</sequence>
<dbReference type="Pfam" id="PF01423">
    <property type="entry name" value="LSM"/>
    <property type="match status" value="1"/>
</dbReference>
<dbReference type="GO" id="GO:0005681">
    <property type="term" value="C:spliceosomal complex"/>
    <property type="evidence" value="ECO:0007669"/>
    <property type="project" value="UniProtKB-KW"/>
</dbReference>
<keyword evidence="2" id="KW-0747">Spliceosome</keyword>
<evidence type="ECO:0000256" key="3">
    <source>
        <dbReference type="ARBA" id="ARBA00023242"/>
    </source>
</evidence>
<dbReference type="InterPro" id="IPR001163">
    <property type="entry name" value="Sm_dom_euk/arc"/>
</dbReference>
<evidence type="ECO:0000256" key="4">
    <source>
        <dbReference type="SAM" id="MobiDB-lite"/>
    </source>
</evidence>
<evidence type="ECO:0000256" key="1">
    <source>
        <dbReference type="ARBA" id="ARBA00004123"/>
    </source>
</evidence>
<dbReference type="AlphaFoldDB" id="A0A9W2WIU7"/>
<proteinExistence type="predicted"/>
<protein>
    <submittedName>
        <fullName evidence="7">Proline-rich proteoglycan 2-like isoform X2</fullName>
    </submittedName>
</protein>
<keyword evidence="2" id="KW-0508">mRNA splicing</keyword>
<feature type="compositionally biased region" description="Pro residues" evidence="4">
    <location>
        <begin position="96"/>
        <end position="116"/>
    </location>
</feature>
<dbReference type="SUPFAM" id="SSF50182">
    <property type="entry name" value="Sm-like ribonucleoproteins"/>
    <property type="match status" value="1"/>
</dbReference>
<feature type="region of interest" description="Disordered" evidence="4">
    <location>
        <begin position="1"/>
        <end position="185"/>
    </location>
</feature>
<dbReference type="PANTHER" id="PTHR23338">
    <property type="entry name" value="SMALL NUCLEAR RIBONUCLEOPROTEIN SM"/>
    <property type="match status" value="1"/>
</dbReference>
<dbReference type="GeneID" id="129391891"/>
<evidence type="ECO:0000313" key="6">
    <source>
        <dbReference type="Proteomes" id="UP000248484"/>
    </source>
</evidence>
<feature type="compositionally biased region" description="Pro residues" evidence="4">
    <location>
        <begin position="57"/>
        <end position="68"/>
    </location>
</feature>
<dbReference type="Gene3D" id="2.30.30.100">
    <property type="match status" value="1"/>
</dbReference>
<dbReference type="RefSeq" id="XP_054939090.1">
    <property type="nucleotide sequence ID" value="XM_055083115.1"/>
</dbReference>
<dbReference type="InterPro" id="IPR027141">
    <property type="entry name" value="LSm4/Sm_D1/D3"/>
</dbReference>
<dbReference type="Proteomes" id="UP000248484">
    <property type="component" value="Unplaced"/>
</dbReference>
<keyword evidence="6" id="KW-1185">Reference proteome</keyword>
<comment type="subcellular location">
    <subcellularLocation>
        <location evidence="1">Nucleus</location>
    </subcellularLocation>
</comment>
<name>A0A9W2WIU7_PHYMC</name>
<evidence type="ECO:0000259" key="5">
    <source>
        <dbReference type="Pfam" id="PF01423"/>
    </source>
</evidence>
<feature type="compositionally biased region" description="Low complexity" evidence="4">
    <location>
        <begin position="69"/>
        <end position="79"/>
    </location>
</feature>
<gene>
    <name evidence="7" type="primary">LOC129391891</name>
</gene>
<accession>A0A9W2WIU7</accession>
<reference evidence="7" key="1">
    <citation type="submission" date="2025-08" db="UniProtKB">
        <authorList>
            <consortium name="RefSeq"/>
        </authorList>
    </citation>
    <scope>IDENTIFICATION</scope>
    <source>
        <tissue evidence="7">Muscle</tissue>
    </source>
</reference>
<evidence type="ECO:0000256" key="2">
    <source>
        <dbReference type="ARBA" id="ARBA00022728"/>
    </source>
</evidence>
<organism evidence="6 7">
    <name type="scientific">Physeter macrocephalus</name>
    <name type="common">Sperm whale</name>
    <name type="synonym">Physeter catodon</name>
    <dbReference type="NCBI Taxonomy" id="9755"/>
    <lineage>
        <taxon>Eukaryota</taxon>
        <taxon>Metazoa</taxon>
        <taxon>Chordata</taxon>
        <taxon>Craniata</taxon>
        <taxon>Vertebrata</taxon>
        <taxon>Euteleostomi</taxon>
        <taxon>Mammalia</taxon>
        <taxon>Eutheria</taxon>
        <taxon>Laurasiatheria</taxon>
        <taxon>Artiodactyla</taxon>
        <taxon>Whippomorpha</taxon>
        <taxon>Cetacea</taxon>
        <taxon>Odontoceti</taxon>
        <taxon>Physeteridae</taxon>
        <taxon>Physeter</taxon>
    </lineage>
</organism>
<dbReference type="GO" id="GO:0006396">
    <property type="term" value="P:RNA processing"/>
    <property type="evidence" value="ECO:0007669"/>
    <property type="project" value="InterPro"/>
</dbReference>
<feature type="domain" description="Sm" evidence="5">
    <location>
        <begin position="195"/>
        <end position="229"/>
    </location>
</feature>
<evidence type="ECO:0000313" key="7">
    <source>
        <dbReference type="RefSeq" id="XP_054939090.1"/>
    </source>
</evidence>
<dbReference type="InterPro" id="IPR010920">
    <property type="entry name" value="LSM_dom_sf"/>
</dbReference>